<evidence type="ECO:0008006" key="4">
    <source>
        <dbReference type="Google" id="ProtNLM"/>
    </source>
</evidence>
<protein>
    <recommendedName>
        <fullName evidence="4">ABC-2 family transporter protein</fullName>
    </recommendedName>
</protein>
<evidence type="ECO:0000313" key="3">
    <source>
        <dbReference type="Proteomes" id="UP001501510"/>
    </source>
</evidence>
<keyword evidence="1" id="KW-0472">Membrane</keyword>
<comment type="caution">
    <text evidence="2">The sequence shown here is derived from an EMBL/GenBank/DDBJ whole genome shotgun (WGS) entry which is preliminary data.</text>
</comment>
<dbReference type="RefSeq" id="WP_343761619.1">
    <property type="nucleotide sequence ID" value="NZ_BAAACG010000010.1"/>
</dbReference>
<evidence type="ECO:0000313" key="2">
    <source>
        <dbReference type="EMBL" id="GAA0741100.1"/>
    </source>
</evidence>
<accession>A0ABP3UTA3</accession>
<feature type="transmembrane region" description="Helical" evidence="1">
    <location>
        <begin position="178"/>
        <end position="195"/>
    </location>
</feature>
<evidence type="ECO:0000256" key="1">
    <source>
        <dbReference type="SAM" id="Phobius"/>
    </source>
</evidence>
<feature type="transmembrane region" description="Helical" evidence="1">
    <location>
        <begin position="48"/>
        <end position="68"/>
    </location>
</feature>
<gene>
    <name evidence="2" type="ORF">GCM10008906_21850</name>
</gene>
<organism evidence="2 3">
    <name type="scientific">Clostridium oceanicum</name>
    <dbReference type="NCBI Taxonomy" id="1543"/>
    <lineage>
        <taxon>Bacteria</taxon>
        <taxon>Bacillati</taxon>
        <taxon>Bacillota</taxon>
        <taxon>Clostridia</taxon>
        <taxon>Eubacteriales</taxon>
        <taxon>Clostridiaceae</taxon>
        <taxon>Clostridium</taxon>
    </lineage>
</organism>
<sequence>MRILLKNYLKINELKQNSMFGKRDLIFWICVIVISYVGKIRYNLSQVSVFYAVIYSCILMLFSCECITNRLFDFINKEIAKEENFYKKVITSNIIVLKHSFNVFMFIIITDMYFLGFINTFNIAMQVMTVAILALAIGNLVFIFNKNIYLKILKYIIIVACFVGFLLFSSNLYYKLEWTILLPFVLGFYGMSLIVDEKFYKFT</sequence>
<feature type="transmembrane region" description="Helical" evidence="1">
    <location>
        <begin position="152"/>
        <end position="172"/>
    </location>
</feature>
<feature type="transmembrane region" description="Helical" evidence="1">
    <location>
        <begin position="89"/>
        <end position="109"/>
    </location>
</feature>
<proteinExistence type="predicted"/>
<feature type="transmembrane region" description="Helical" evidence="1">
    <location>
        <begin position="121"/>
        <end position="145"/>
    </location>
</feature>
<feature type="transmembrane region" description="Helical" evidence="1">
    <location>
        <begin position="25"/>
        <end position="42"/>
    </location>
</feature>
<name>A0ABP3UTA3_9CLOT</name>
<keyword evidence="1" id="KW-0812">Transmembrane</keyword>
<dbReference type="EMBL" id="BAAACG010000010">
    <property type="protein sequence ID" value="GAA0741100.1"/>
    <property type="molecule type" value="Genomic_DNA"/>
</dbReference>
<dbReference type="Proteomes" id="UP001501510">
    <property type="component" value="Unassembled WGS sequence"/>
</dbReference>
<keyword evidence="3" id="KW-1185">Reference proteome</keyword>
<reference evidence="3" key="1">
    <citation type="journal article" date="2019" name="Int. J. Syst. Evol. Microbiol.">
        <title>The Global Catalogue of Microorganisms (GCM) 10K type strain sequencing project: providing services to taxonomists for standard genome sequencing and annotation.</title>
        <authorList>
            <consortium name="The Broad Institute Genomics Platform"/>
            <consortium name="The Broad Institute Genome Sequencing Center for Infectious Disease"/>
            <person name="Wu L."/>
            <person name="Ma J."/>
        </authorList>
    </citation>
    <scope>NUCLEOTIDE SEQUENCE [LARGE SCALE GENOMIC DNA]</scope>
    <source>
        <strain evidence="3">JCM 1407</strain>
    </source>
</reference>
<keyword evidence="1" id="KW-1133">Transmembrane helix</keyword>